<evidence type="ECO:0000256" key="2">
    <source>
        <dbReference type="ARBA" id="ARBA00022980"/>
    </source>
</evidence>
<name>A0A3R5QLL9_9STRA</name>
<sequence>MAAKGSRIIISLECTNCRSLAKQGHSNISSGVARYSTVKNRRNTSARLELKKFCKYCRQHQLFRETK</sequence>
<gene>
    <name evidence="5" type="primary">rpl33</name>
</gene>
<dbReference type="GeneID" id="38947673"/>
<dbReference type="GO" id="GO:1990904">
    <property type="term" value="C:ribonucleoprotein complex"/>
    <property type="evidence" value="ECO:0007669"/>
    <property type="project" value="UniProtKB-KW"/>
</dbReference>
<comment type="similarity">
    <text evidence="1">Belongs to the bacterial ribosomal protein bL33 family.</text>
</comment>
<dbReference type="PANTHER" id="PTHR43168">
    <property type="entry name" value="50S RIBOSOMAL PROTEIN L33, CHLOROPLASTIC"/>
    <property type="match status" value="1"/>
</dbReference>
<dbReference type="GO" id="GO:0005737">
    <property type="term" value="C:cytoplasm"/>
    <property type="evidence" value="ECO:0007669"/>
    <property type="project" value="UniProtKB-ARBA"/>
</dbReference>
<dbReference type="NCBIfam" id="NF001860">
    <property type="entry name" value="PRK00595.1"/>
    <property type="match status" value="1"/>
</dbReference>
<dbReference type="Pfam" id="PF00471">
    <property type="entry name" value="Ribosomal_L33"/>
    <property type="match status" value="1"/>
</dbReference>
<proteinExistence type="inferred from homology"/>
<reference evidence="5" key="1">
    <citation type="journal article" date="2019" name="Genome Biol. Evol.">
        <title>Plastid Genomes and Proteins Illuminate the Evolution of Eustigmatophyte Algae and Their Bacterial Endosymbionts.</title>
        <authorList>
            <person name="Sevcikova T."/>
            <person name="Yurchenko T."/>
            <person name="Fawley K.P."/>
            <person name="Amaral R."/>
            <person name="Strnad H."/>
            <person name="Santos L.M."/>
            <person name="Fawley M.W."/>
            <person name="Elias M."/>
        </authorList>
    </citation>
    <scope>NUCLEOTIDE SEQUENCE</scope>
</reference>
<geneLocation type="plastid" evidence="5"/>
<organism evidence="5">
    <name type="scientific">Eustigmatophyceae sp. Chic 10/23 P-6w</name>
    <dbReference type="NCBI Taxonomy" id="1446905"/>
    <lineage>
        <taxon>Eukaryota</taxon>
        <taxon>Sar</taxon>
        <taxon>Stramenopiles</taxon>
        <taxon>Ochrophyta</taxon>
        <taxon>Eustigmatophyceae</taxon>
    </lineage>
</organism>
<evidence type="ECO:0000313" key="5">
    <source>
        <dbReference type="EMBL" id="QAA11576.1"/>
    </source>
</evidence>
<accession>A0A3R5QLL9</accession>
<dbReference type="InterPro" id="IPR018264">
    <property type="entry name" value="Ribosomal_bL33_CS"/>
</dbReference>
<dbReference type="Gene3D" id="2.20.28.120">
    <property type="entry name" value="Ribosomal protein L33"/>
    <property type="match status" value="1"/>
</dbReference>
<dbReference type="PANTHER" id="PTHR43168:SF2">
    <property type="entry name" value="LARGE RIBOSOMAL SUBUNIT PROTEIN BL33C"/>
    <property type="match status" value="1"/>
</dbReference>
<dbReference type="NCBIfam" id="TIGR01023">
    <property type="entry name" value="rpmG_bact"/>
    <property type="match status" value="1"/>
</dbReference>
<keyword evidence="5" id="KW-0934">Plastid</keyword>
<dbReference type="RefSeq" id="YP_009550644.1">
    <property type="nucleotide sequence ID" value="NC_040296.1"/>
</dbReference>
<dbReference type="SUPFAM" id="SSF57829">
    <property type="entry name" value="Zn-binding ribosomal proteins"/>
    <property type="match status" value="1"/>
</dbReference>
<protein>
    <recommendedName>
        <fullName evidence="4">Large ribosomal subunit protein bL33c</fullName>
    </recommendedName>
</protein>
<evidence type="ECO:0000256" key="4">
    <source>
        <dbReference type="ARBA" id="ARBA00035276"/>
    </source>
</evidence>
<dbReference type="HAMAP" id="MF_00294">
    <property type="entry name" value="Ribosomal_bL33"/>
    <property type="match status" value="1"/>
</dbReference>
<dbReference type="InterPro" id="IPR001705">
    <property type="entry name" value="Ribosomal_bL33"/>
</dbReference>
<dbReference type="PROSITE" id="PS00582">
    <property type="entry name" value="RIBOSOMAL_L33"/>
    <property type="match status" value="1"/>
</dbReference>
<keyword evidence="2 5" id="KW-0689">Ribosomal protein</keyword>
<dbReference type="EMBL" id="MK281454">
    <property type="protein sequence ID" value="QAA11576.1"/>
    <property type="molecule type" value="Genomic_DNA"/>
</dbReference>
<dbReference type="NCBIfam" id="NF001764">
    <property type="entry name" value="PRK00504.1"/>
    <property type="match status" value="1"/>
</dbReference>
<evidence type="ECO:0000256" key="1">
    <source>
        <dbReference type="ARBA" id="ARBA00007596"/>
    </source>
</evidence>
<dbReference type="GO" id="GO:0006412">
    <property type="term" value="P:translation"/>
    <property type="evidence" value="ECO:0007669"/>
    <property type="project" value="InterPro"/>
</dbReference>
<dbReference type="InterPro" id="IPR038584">
    <property type="entry name" value="Ribosomal_bL33_sf"/>
</dbReference>
<dbReference type="InterPro" id="IPR011332">
    <property type="entry name" value="Ribosomal_zn-bd"/>
</dbReference>
<dbReference type="GO" id="GO:0003735">
    <property type="term" value="F:structural constituent of ribosome"/>
    <property type="evidence" value="ECO:0007669"/>
    <property type="project" value="InterPro"/>
</dbReference>
<dbReference type="AlphaFoldDB" id="A0A3R5QLL9"/>
<keyword evidence="3" id="KW-0687">Ribonucleoprotein</keyword>
<dbReference type="GO" id="GO:0005840">
    <property type="term" value="C:ribosome"/>
    <property type="evidence" value="ECO:0007669"/>
    <property type="project" value="UniProtKB-KW"/>
</dbReference>
<evidence type="ECO:0000256" key="3">
    <source>
        <dbReference type="ARBA" id="ARBA00023274"/>
    </source>
</evidence>